<evidence type="ECO:0000313" key="1">
    <source>
        <dbReference type="EMBL" id="RST95010.1"/>
    </source>
</evidence>
<comment type="caution">
    <text evidence="1">The sequence shown here is derived from an EMBL/GenBank/DDBJ whole genome shotgun (WGS) entry which is preliminary data.</text>
</comment>
<dbReference type="OrthoDB" id="3171075at2"/>
<accession>A0A429ZMR9</accession>
<dbReference type="Proteomes" id="UP000287239">
    <property type="component" value="Unassembled WGS sequence"/>
</dbReference>
<dbReference type="RefSeq" id="WP_126780309.1">
    <property type="nucleotide sequence ID" value="NZ_CP177121.1"/>
</dbReference>
<reference evidence="1 2" key="1">
    <citation type="submission" date="2017-05" db="EMBL/GenBank/DDBJ databases">
        <title>Vagococcus spp. assemblies.</title>
        <authorList>
            <person name="Gulvik C.A."/>
        </authorList>
    </citation>
    <scope>NUCLEOTIDE SEQUENCE [LARGE SCALE GENOMIC DNA]</scope>
    <source>
        <strain evidence="1 2">NCFB 2777</strain>
    </source>
</reference>
<dbReference type="AlphaFoldDB" id="A0A429ZMR9"/>
<evidence type="ECO:0008006" key="3">
    <source>
        <dbReference type="Google" id="ProtNLM"/>
    </source>
</evidence>
<name>A0A429ZMR9_9ENTE</name>
<dbReference type="EMBL" id="NGJU01000012">
    <property type="protein sequence ID" value="RST95010.1"/>
    <property type="molecule type" value="Genomic_DNA"/>
</dbReference>
<dbReference type="Pfam" id="PF04245">
    <property type="entry name" value="NA37"/>
    <property type="match status" value="1"/>
</dbReference>
<organism evidence="1 2">
    <name type="scientific">Vagococcus salmoninarum</name>
    <dbReference type="NCBI Taxonomy" id="2739"/>
    <lineage>
        <taxon>Bacteria</taxon>
        <taxon>Bacillati</taxon>
        <taxon>Bacillota</taxon>
        <taxon>Bacilli</taxon>
        <taxon>Lactobacillales</taxon>
        <taxon>Enterococcaceae</taxon>
        <taxon>Vagococcus</taxon>
    </lineage>
</organism>
<sequence>MEIREAILHVLDLEASSLICSQQELNLGDYAVKTYLEGVMKKFDNSDFKTGLLDETNELFTTISNETISFIEKSEAIAQKFYDCVVQGEEIPSGDLLYFRAEQEFEEYIGIFKLNYKPSYTHFVEYADDKMLNNIIINKTILPNVTQKVEEGVLINLSQKTFNLVEKKYKFDGRKVNYFSEILLKTEATPTVQENIKIVKKAVKEIADKYNEEKYVSLSNIQQAVYESIESEGKISNERIAEAVFENNISAKAEYIERVERTNFDEDIPVNVPKYEKKYSKQKLKLANGIEMIIPVDVYKNTDLIEFINNPDGTISVMIKNVDEIINKF</sequence>
<dbReference type="InterPro" id="IPR007358">
    <property type="entry name" value="Nucleoid_associated_NdpA"/>
</dbReference>
<protein>
    <recommendedName>
        <fullName evidence="3">Nucleoid-associated protein</fullName>
    </recommendedName>
</protein>
<gene>
    <name evidence="1" type="ORF">CBF35_09075</name>
</gene>
<proteinExistence type="predicted"/>
<evidence type="ECO:0000313" key="2">
    <source>
        <dbReference type="Proteomes" id="UP000287239"/>
    </source>
</evidence>
<dbReference type="GO" id="GO:0009295">
    <property type="term" value="C:nucleoid"/>
    <property type="evidence" value="ECO:0007669"/>
    <property type="project" value="InterPro"/>
</dbReference>
<keyword evidence="2" id="KW-1185">Reference proteome</keyword>
<dbReference type="GeneID" id="98568523"/>